<dbReference type="EMBL" id="CP048838">
    <property type="protein sequence ID" value="QJA02497.1"/>
    <property type="molecule type" value="Genomic_DNA"/>
</dbReference>
<dbReference type="InterPro" id="IPR004107">
    <property type="entry name" value="Integrase_SAM-like_N"/>
</dbReference>
<keyword evidence="5" id="KW-0233">DNA recombination</keyword>
<dbReference type="Gene3D" id="1.10.443.10">
    <property type="entry name" value="Intergrase catalytic core"/>
    <property type="match status" value="1"/>
</dbReference>
<evidence type="ECO:0000259" key="8">
    <source>
        <dbReference type="PROSITE" id="PS51900"/>
    </source>
</evidence>
<dbReference type="GO" id="GO:0006310">
    <property type="term" value="P:DNA recombination"/>
    <property type="evidence" value="ECO:0007669"/>
    <property type="project" value="UniProtKB-KW"/>
</dbReference>
<evidence type="ECO:0000313" key="10">
    <source>
        <dbReference type="Proteomes" id="UP000503330"/>
    </source>
</evidence>
<dbReference type="GO" id="GO:0015074">
    <property type="term" value="P:DNA integration"/>
    <property type="evidence" value="ECO:0007669"/>
    <property type="project" value="UniProtKB-KW"/>
</dbReference>
<accession>A0AAP9SE47</accession>
<dbReference type="InterPro" id="IPR050090">
    <property type="entry name" value="Tyrosine_recombinase_XerCD"/>
</dbReference>
<evidence type="ECO:0000313" key="9">
    <source>
        <dbReference type="EMBL" id="QJA02497.1"/>
    </source>
</evidence>
<dbReference type="InterPro" id="IPR010998">
    <property type="entry name" value="Integrase_recombinase_N"/>
</dbReference>
<dbReference type="PROSITE" id="PS51898">
    <property type="entry name" value="TYR_RECOMBINASE"/>
    <property type="match status" value="1"/>
</dbReference>
<dbReference type="InterPro" id="IPR002104">
    <property type="entry name" value="Integrase_catalytic"/>
</dbReference>
<keyword evidence="3" id="KW-0229">DNA integration</keyword>
<dbReference type="Pfam" id="PF14659">
    <property type="entry name" value="Phage_int_SAM_3"/>
    <property type="match status" value="1"/>
</dbReference>
<dbReference type="PANTHER" id="PTHR30349">
    <property type="entry name" value="PHAGE INTEGRASE-RELATED"/>
    <property type="match status" value="1"/>
</dbReference>
<evidence type="ECO:0000256" key="6">
    <source>
        <dbReference type="PROSITE-ProRule" id="PRU01248"/>
    </source>
</evidence>
<dbReference type="InterPro" id="IPR013762">
    <property type="entry name" value="Integrase-like_cat_sf"/>
</dbReference>
<feature type="domain" description="Core-binding (CB)" evidence="8">
    <location>
        <begin position="56"/>
        <end position="144"/>
    </location>
</feature>
<reference evidence="9 10" key="1">
    <citation type="submission" date="2020-02" db="EMBL/GenBank/DDBJ databases">
        <authorList>
            <person name="Kociolek L.K."/>
            <person name="Ozer E.A."/>
        </authorList>
    </citation>
    <scope>NUCLEOTIDE SEQUENCE [LARGE SCALE GENOMIC DNA]</scope>
    <source>
        <strain evidence="9 10">ATCC 14501</strain>
    </source>
</reference>
<evidence type="ECO:0000259" key="7">
    <source>
        <dbReference type="PROSITE" id="PS51898"/>
    </source>
</evidence>
<dbReference type="Pfam" id="PF14657">
    <property type="entry name" value="Arm-DNA-bind_4"/>
    <property type="match status" value="1"/>
</dbReference>
<dbReference type="PROSITE" id="PS51900">
    <property type="entry name" value="CB"/>
    <property type="match status" value="1"/>
</dbReference>
<evidence type="ECO:0000256" key="5">
    <source>
        <dbReference type="ARBA" id="ARBA00023172"/>
    </source>
</evidence>
<evidence type="ECO:0000256" key="3">
    <source>
        <dbReference type="ARBA" id="ARBA00022908"/>
    </source>
</evidence>
<comment type="function">
    <text evidence="1">Site-specific tyrosine recombinase, which acts by catalyzing the cutting and rejoining of the recombining DNA molecules.</text>
</comment>
<evidence type="ECO:0000256" key="2">
    <source>
        <dbReference type="ARBA" id="ARBA00008857"/>
    </source>
</evidence>
<evidence type="ECO:0000256" key="1">
    <source>
        <dbReference type="ARBA" id="ARBA00003283"/>
    </source>
</evidence>
<gene>
    <name evidence="9" type="ORF">G4D54_08710</name>
</gene>
<name>A0AAP9SE47_CLOIN</name>
<dbReference type="GeneID" id="61925613"/>
<dbReference type="InterPro" id="IPR011010">
    <property type="entry name" value="DNA_brk_join_enz"/>
</dbReference>
<dbReference type="SUPFAM" id="SSF56349">
    <property type="entry name" value="DNA breaking-rejoining enzymes"/>
    <property type="match status" value="1"/>
</dbReference>
<proteinExistence type="inferred from homology"/>
<feature type="domain" description="Tyr recombinase" evidence="7">
    <location>
        <begin position="166"/>
        <end position="350"/>
    </location>
</feature>
<dbReference type="CDD" id="cd01189">
    <property type="entry name" value="INT_ICEBs1_C_like"/>
    <property type="match status" value="1"/>
</dbReference>
<dbReference type="InterPro" id="IPR028259">
    <property type="entry name" value="AP2-like_int_N"/>
</dbReference>
<dbReference type="Proteomes" id="UP000503330">
    <property type="component" value="Chromosome"/>
</dbReference>
<protein>
    <submittedName>
        <fullName evidence="9">Site-specific integrase</fullName>
    </submittedName>
</protein>
<dbReference type="GO" id="GO:0003677">
    <property type="term" value="F:DNA binding"/>
    <property type="evidence" value="ECO:0007669"/>
    <property type="project" value="UniProtKB-UniRule"/>
</dbReference>
<evidence type="ECO:0000256" key="4">
    <source>
        <dbReference type="ARBA" id="ARBA00023125"/>
    </source>
</evidence>
<dbReference type="InterPro" id="IPR044068">
    <property type="entry name" value="CB"/>
</dbReference>
<dbReference type="PANTHER" id="PTHR30349:SF64">
    <property type="entry name" value="PROPHAGE INTEGRASE INTD-RELATED"/>
    <property type="match status" value="1"/>
</dbReference>
<dbReference type="Pfam" id="PF00589">
    <property type="entry name" value="Phage_integrase"/>
    <property type="match status" value="1"/>
</dbReference>
<organism evidence="9 10">
    <name type="scientific">Clostridium innocuum</name>
    <dbReference type="NCBI Taxonomy" id="1522"/>
    <lineage>
        <taxon>Bacteria</taxon>
        <taxon>Bacillati</taxon>
        <taxon>Bacillota</taxon>
        <taxon>Clostridia</taxon>
        <taxon>Eubacteriales</taxon>
        <taxon>Clostridiaceae</taxon>
        <taxon>Clostridium</taxon>
    </lineage>
</organism>
<keyword evidence="4 6" id="KW-0238">DNA-binding</keyword>
<dbReference type="Gene3D" id="1.10.150.130">
    <property type="match status" value="1"/>
</dbReference>
<dbReference type="RefSeq" id="WP_142692119.1">
    <property type="nucleotide sequence ID" value="NZ_BAAACC010000016.1"/>
</dbReference>
<comment type="similarity">
    <text evidence="2">Belongs to the 'phage' integrase family.</text>
</comment>
<dbReference type="AlphaFoldDB" id="A0AAP9SE47"/>
<sequence length="358" mass="42249">MSANKDLKTKKWTCQFYYTDYDGKRKKKFKRGFATKKEALAWKSEFLLSKQADMTMKFGTFIELYLEDMRHRLRESTLKNKRYMINDKLLPYFENKSMCDIKPTDIRNWQNKMMSSTNKKGEPYSQTYLKTLNNQICSIFNYAVRFYELKENPCHKAGSMGKKHAEEMLFWTTDEFKQFIEVCEDNIVNKTIFTTLYFTGMRIGEALALTKEVVDFKTKTIRINKSLQRLNKEDIITDPKTPKSNRVVTIPDFVCKCLSDYFTHLYELDDKTRIFQISKSTVNRRLKVNAQKAGVKSIRVHDLRHSHASLLIEMGFGPLLIAERLGHEKVQTTLDTYGHLYPNKQIEVSRQLDELFQR</sequence>